<accession>A0A0C9UL46</accession>
<protein>
    <recommendedName>
        <fullName evidence="4">FAD linked oxidase N-terminal domain-containing protein</fullName>
    </recommendedName>
</protein>
<dbReference type="GO" id="GO:0016491">
    <property type="term" value="F:oxidoreductase activity"/>
    <property type="evidence" value="ECO:0007669"/>
    <property type="project" value="UniProtKB-KW"/>
</dbReference>
<dbReference type="InterPro" id="IPR016167">
    <property type="entry name" value="FAD-bd_PCMH_sub1"/>
</dbReference>
<dbReference type="HOGENOM" id="CLU_1817021_0_0_1"/>
<keyword evidence="6" id="KW-1185">Reference proteome</keyword>
<evidence type="ECO:0000256" key="3">
    <source>
        <dbReference type="SAM" id="MobiDB-lite"/>
    </source>
</evidence>
<dbReference type="Pfam" id="PF01565">
    <property type="entry name" value="FAD_binding_4"/>
    <property type="match status" value="1"/>
</dbReference>
<evidence type="ECO:0000256" key="1">
    <source>
        <dbReference type="ARBA" id="ARBA00005466"/>
    </source>
</evidence>
<comment type="similarity">
    <text evidence="1">Belongs to the oxygen-dependent FAD-linked oxidoreductase family.</text>
</comment>
<evidence type="ECO:0000256" key="2">
    <source>
        <dbReference type="ARBA" id="ARBA00023002"/>
    </source>
</evidence>
<dbReference type="AlphaFoldDB" id="A0A0C9UL46"/>
<dbReference type="Proteomes" id="UP000054279">
    <property type="component" value="Unassembled WGS sequence"/>
</dbReference>
<sequence length="142" mass="15032">MGQLSSCCRPKPVEPTAPAKITHPSLTPNQTAFLKALPKAGIRGAIPTRSHINFVIDIMQGNLRCAPSPLALVYAVDAADVAVAVKLAAQHSIPVQPRSGGHSFGSYPLGRKDGALVIYLDKMIRSSLIRRRGAQRSAAGRA</sequence>
<evidence type="ECO:0000313" key="6">
    <source>
        <dbReference type="Proteomes" id="UP000054279"/>
    </source>
</evidence>
<name>A0A0C9UL46_SPHS4</name>
<dbReference type="GO" id="GO:0050660">
    <property type="term" value="F:flavin adenine dinucleotide binding"/>
    <property type="evidence" value="ECO:0007669"/>
    <property type="project" value="InterPro"/>
</dbReference>
<evidence type="ECO:0000259" key="4">
    <source>
        <dbReference type="Pfam" id="PF01565"/>
    </source>
</evidence>
<feature type="domain" description="FAD linked oxidase N-terminal" evidence="4">
    <location>
        <begin position="69"/>
        <end position="125"/>
    </location>
</feature>
<organism evidence="5 6">
    <name type="scientific">Sphaerobolus stellatus (strain SS14)</name>
    <dbReference type="NCBI Taxonomy" id="990650"/>
    <lineage>
        <taxon>Eukaryota</taxon>
        <taxon>Fungi</taxon>
        <taxon>Dikarya</taxon>
        <taxon>Basidiomycota</taxon>
        <taxon>Agaricomycotina</taxon>
        <taxon>Agaricomycetes</taxon>
        <taxon>Phallomycetidae</taxon>
        <taxon>Geastrales</taxon>
        <taxon>Sphaerobolaceae</taxon>
        <taxon>Sphaerobolus</taxon>
    </lineage>
</organism>
<gene>
    <name evidence="5" type="ORF">M422DRAFT_51466</name>
</gene>
<dbReference type="InterPro" id="IPR006094">
    <property type="entry name" value="Oxid_FAD_bind_N"/>
</dbReference>
<dbReference type="Gene3D" id="3.30.43.10">
    <property type="entry name" value="Uridine Diphospho-n-acetylenolpyruvylglucosamine Reductase, domain 2"/>
    <property type="match status" value="1"/>
</dbReference>
<reference evidence="5 6" key="1">
    <citation type="submission" date="2014-06" db="EMBL/GenBank/DDBJ databases">
        <title>Evolutionary Origins and Diversification of the Mycorrhizal Mutualists.</title>
        <authorList>
            <consortium name="DOE Joint Genome Institute"/>
            <consortium name="Mycorrhizal Genomics Consortium"/>
            <person name="Kohler A."/>
            <person name="Kuo A."/>
            <person name="Nagy L.G."/>
            <person name="Floudas D."/>
            <person name="Copeland A."/>
            <person name="Barry K.W."/>
            <person name="Cichocki N."/>
            <person name="Veneault-Fourrey C."/>
            <person name="LaButti K."/>
            <person name="Lindquist E.A."/>
            <person name="Lipzen A."/>
            <person name="Lundell T."/>
            <person name="Morin E."/>
            <person name="Murat C."/>
            <person name="Riley R."/>
            <person name="Ohm R."/>
            <person name="Sun H."/>
            <person name="Tunlid A."/>
            <person name="Henrissat B."/>
            <person name="Grigoriev I.V."/>
            <person name="Hibbett D.S."/>
            <person name="Martin F."/>
        </authorList>
    </citation>
    <scope>NUCLEOTIDE SEQUENCE [LARGE SCALE GENOMIC DNA]</scope>
    <source>
        <strain evidence="5 6">SS14</strain>
    </source>
</reference>
<feature type="region of interest" description="Disordered" evidence="3">
    <location>
        <begin position="1"/>
        <end position="24"/>
    </location>
</feature>
<proteinExistence type="inferred from homology"/>
<dbReference type="SUPFAM" id="SSF56176">
    <property type="entry name" value="FAD-binding/transporter-associated domain-like"/>
    <property type="match status" value="1"/>
</dbReference>
<dbReference type="InterPro" id="IPR036318">
    <property type="entry name" value="FAD-bd_PCMH-like_sf"/>
</dbReference>
<dbReference type="EMBL" id="KN837187">
    <property type="protein sequence ID" value="KIJ35619.1"/>
    <property type="molecule type" value="Genomic_DNA"/>
</dbReference>
<dbReference type="PROSITE" id="PS00862">
    <property type="entry name" value="OX2_COVAL_FAD"/>
    <property type="match status" value="1"/>
</dbReference>
<dbReference type="InterPro" id="IPR006093">
    <property type="entry name" value="Oxy_OxRdtase_FAD_BS"/>
</dbReference>
<evidence type="ECO:0000313" key="5">
    <source>
        <dbReference type="EMBL" id="KIJ35619.1"/>
    </source>
</evidence>
<keyword evidence="2" id="KW-0560">Oxidoreductase</keyword>